<accession>S8BX94</accession>
<dbReference type="InterPro" id="IPR001810">
    <property type="entry name" value="F-box_dom"/>
</dbReference>
<keyword evidence="3" id="KW-1185">Reference proteome</keyword>
<dbReference type="HOGENOM" id="CLU_476450_0_0_1"/>
<sequence>MDIPPLLQLPPEILHLIFQMCDRTTLKNIRQVHSALKNLVNPTLFRTLRLSLPYLTKENYIVQFQFQNTSMGEWSGQASLTPRDQIIRRIEALETRQSLPFLFDNVLEIFVEVYDYYDGYPNVDAMMQSWPNYSDKGVKILQDFLCSMKKLRTLGWQIPYSNITRLIDLSSLSTTVTDLHLGYHEPSLYQEVDDNRLPAPPAFDCFKALYRVTSLDITFPDSGDITALNYFPNLKALGFNVQEKTDRWRIREREAIREGRTLTPPSLVDFLQSQSATFKLRILVLRDRSATHQLSNFPNDLTSTFLSDLDIVQFSPNNTRSPQYTYTKIPIFNSLLDTGVYPRNLSLQYLNDSTLEYLISYPPILESLDISAHKCRCEDDSRKNEYEGTFGLSIPGYNSYDPSERQTCIADHERRVSIQTEFWNTVVVNQRNTLKNLRLEEFRSLRGDGEKALRQCAKLECLYYTGKRNDGNLKVAVKLPSVRLLEYYMEAEPSENRGPCGDWLARYTRREVENHENVCKRLRRMVWRDHEVSGDVGKRLVIRITPLISWLNKDNVEPLGDLTLHRWSGESGPWILAGKGQMAAESRKWEELEF</sequence>
<name>S8BX94_DACHA</name>
<protein>
    <recommendedName>
        <fullName evidence="1">F-box domain-containing protein</fullName>
    </recommendedName>
</protein>
<dbReference type="InterPro" id="IPR036047">
    <property type="entry name" value="F-box-like_dom_sf"/>
</dbReference>
<evidence type="ECO:0000313" key="3">
    <source>
        <dbReference type="Proteomes" id="UP000015100"/>
    </source>
</evidence>
<dbReference type="STRING" id="1284197.S8BX94"/>
<comment type="caution">
    <text evidence="2">The sequence shown here is derived from an EMBL/GenBank/DDBJ whole genome shotgun (WGS) entry which is preliminary data.</text>
</comment>
<reference evidence="2 3" key="1">
    <citation type="journal article" date="2013" name="PLoS Genet.">
        <title>Genomic mechanisms accounting for the adaptation to parasitism in nematode-trapping fungi.</title>
        <authorList>
            <person name="Meerupati T."/>
            <person name="Andersson K.M."/>
            <person name="Friman E."/>
            <person name="Kumar D."/>
            <person name="Tunlid A."/>
            <person name="Ahren D."/>
        </authorList>
    </citation>
    <scope>NUCLEOTIDE SEQUENCE [LARGE SCALE GENOMIC DNA]</scope>
    <source>
        <strain evidence="2 3">CBS 200.50</strain>
    </source>
</reference>
<reference evidence="3" key="2">
    <citation type="submission" date="2013-04" db="EMBL/GenBank/DDBJ databases">
        <title>Genomic mechanisms accounting for the adaptation to parasitism in nematode-trapping fungi.</title>
        <authorList>
            <person name="Ahren D.G."/>
        </authorList>
    </citation>
    <scope>NUCLEOTIDE SEQUENCE [LARGE SCALE GENOMIC DNA]</scope>
    <source>
        <strain evidence="3">CBS 200.50</strain>
    </source>
</reference>
<gene>
    <name evidence="2" type="ORF">H072_6351</name>
</gene>
<feature type="domain" description="F-box" evidence="1">
    <location>
        <begin position="3"/>
        <end position="48"/>
    </location>
</feature>
<dbReference type="Pfam" id="PF00646">
    <property type="entry name" value="F-box"/>
    <property type="match status" value="1"/>
</dbReference>
<evidence type="ECO:0000259" key="1">
    <source>
        <dbReference type="PROSITE" id="PS50181"/>
    </source>
</evidence>
<dbReference type="Proteomes" id="UP000015100">
    <property type="component" value="Unassembled WGS sequence"/>
</dbReference>
<dbReference type="PROSITE" id="PS50181">
    <property type="entry name" value="FBOX"/>
    <property type="match status" value="1"/>
</dbReference>
<organism evidence="2 3">
    <name type="scientific">Dactylellina haptotyla (strain CBS 200.50)</name>
    <name type="common">Nematode-trapping fungus</name>
    <name type="synonym">Monacrosporium haptotylum</name>
    <dbReference type="NCBI Taxonomy" id="1284197"/>
    <lineage>
        <taxon>Eukaryota</taxon>
        <taxon>Fungi</taxon>
        <taxon>Dikarya</taxon>
        <taxon>Ascomycota</taxon>
        <taxon>Pezizomycotina</taxon>
        <taxon>Orbiliomycetes</taxon>
        <taxon>Orbiliales</taxon>
        <taxon>Orbiliaceae</taxon>
        <taxon>Dactylellina</taxon>
    </lineage>
</organism>
<dbReference type="AlphaFoldDB" id="S8BX94"/>
<dbReference type="OrthoDB" id="5304989at2759"/>
<proteinExistence type="predicted"/>
<evidence type="ECO:0000313" key="2">
    <source>
        <dbReference type="EMBL" id="EPS39907.1"/>
    </source>
</evidence>
<dbReference type="SUPFAM" id="SSF81383">
    <property type="entry name" value="F-box domain"/>
    <property type="match status" value="1"/>
</dbReference>
<dbReference type="EMBL" id="AQGS01000443">
    <property type="protein sequence ID" value="EPS39907.1"/>
    <property type="molecule type" value="Genomic_DNA"/>
</dbReference>